<dbReference type="Proteomes" id="UP000057158">
    <property type="component" value="Chromosome"/>
</dbReference>
<proteinExistence type="inferred from homology"/>
<dbReference type="PANTHER" id="PTHR13016:SF0">
    <property type="entry name" value="AMME SYNDROME CANDIDATE GENE 1 PROTEIN"/>
    <property type="match status" value="1"/>
</dbReference>
<name>A0A0M4DHA0_9BACT</name>
<dbReference type="InterPro" id="IPR023472">
    <property type="entry name" value="Uncharacterised_MJ0810"/>
</dbReference>
<sequence>MDKELNAREKAVLLAIARTAIDSWVCSQQPYIEPREEKALNRRNGCFVTIKEQGRLRGCIGNFSSELPLFREVSEMAVASATKDPRFYPLKEEDLGEISLEISVLSPLHKIEDIGEIEVGRHGIYLEKGYYRGVLLPQVATEHGWDRETFLNQTCVKAGLPTEAWRAEDAEIYIFSAQVFGEQDLPEEEALANGG</sequence>
<evidence type="ECO:0000313" key="2">
    <source>
        <dbReference type="EMBL" id="ALC16400.1"/>
    </source>
</evidence>
<organism evidence="2 3">
    <name type="scientific">Desulfuromonas soudanensis</name>
    <dbReference type="NCBI Taxonomy" id="1603606"/>
    <lineage>
        <taxon>Bacteria</taxon>
        <taxon>Pseudomonadati</taxon>
        <taxon>Thermodesulfobacteriota</taxon>
        <taxon>Desulfuromonadia</taxon>
        <taxon>Desulfuromonadales</taxon>
        <taxon>Desulfuromonadaceae</taxon>
        <taxon>Desulfuromonas</taxon>
    </lineage>
</organism>
<dbReference type="HAMAP" id="MF_00645">
    <property type="entry name" value="AMMECR1"/>
    <property type="match status" value="1"/>
</dbReference>
<dbReference type="OrthoDB" id="9782820at2"/>
<dbReference type="NCBIfam" id="TIGR04335">
    <property type="entry name" value="AmmeMemoSam_A"/>
    <property type="match status" value="1"/>
</dbReference>
<protein>
    <recommendedName>
        <fullName evidence="1">AMMECR1 domain-containing protein</fullName>
    </recommendedName>
</protein>
<dbReference type="InterPro" id="IPR027623">
    <property type="entry name" value="AmmeMemoSam_A"/>
</dbReference>
<dbReference type="Gene3D" id="3.30.700.20">
    <property type="entry name" value="Hypothetical protein ph0010, domain 1"/>
    <property type="match status" value="1"/>
</dbReference>
<dbReference type="PATRIC" id="fig|1603606.3.peg.1766"/>
<reference evidence="2 3" key="1">
    <citation type="submission" date="2015-07" db="EMBL/GenBank/DDBJ databases">
        <title>Isolation and Genomic Characterization of a Novel Halophilic Metal-Reducing Deltaproteobacterium from the Deep Subsurface.</title>
        <authorList>
            <person name="Badalamenti J.P."/>
            <person name="Summers Z.M."/>
            <person name="Gralnick J.A."/>
            <person name="Bond D.R."/>
        </authorList>
    </citation>
    <scope>NUCLEOTIDE SEQUENCE [LARGE SCALE GENOMIC DNA]</scope>
    <source>
        <strain evidence="2 3">WTL</strain>
    </source>
</reference>
<dbReference type="InterPro" id="IPR002733">
    <property type="entry name" value="AMMECR1_domain"/>
</dbReference>
<dbReference type="Pfam" id="PF01871">
    <property type="entry name" value="AMMECR1"/>
    <property type="match status" value="1"/>
</dbReference>
<dbReference type="InterPro" id="IPR027485">
    <property type="entry name" value="AMMECR1_N"/>
</dbReference>
<evidence type="ECO:0000259" key="1">
    <source>
        <dbReference type="PROSITE" id="PS51112"/>
    </source>
</evidence>
<dbReference type="InterPro" id="IPR023473">
    <property type="entry name" value="AMMECR1"/>
</dbReference>
<accession>A0A0M4DHA0</accession>
<dbReference type="SUPFAM" id="SSF143447">
    <property type="entry name" value="AMMECR1-like"/>
    <property type="match status" value="1"/>
</dbReference>
<keyword evidence="3" id="KW-1185">Reference proteome</keyword>
<dbReference type="PROSITE" id="PS51112">
    <property type="entry name" value="AMMECR1"/>
    <property type="match status" value="1"/>
</dbReference>
<dbReference type="Gene3D" id="3.30.1490.150">
    <property type="entry name" value="Hypothetical protein ph0010, domain 2"/>
    <property type="match status" value="1"/>
</dbReference>
<feature type="domain" description="AMMECR1" evidence="1">
    <location>
        <begin position="8"/>
        <end position="191"/>
    </location>
</feature>
<dbReference type="EMBL" id="CP010802">
    <property type="protein sequence ID" value="ALC16400.1"/>
    <property type="molecule type" value="Genomic_DNA"/>
</dbReference>
<gene>
    <name evidence="2" type="ORF">DSOUD_1622</name>
</gene>
<dbReference type="AlphaFoldDB" id="A0A0M4DHA0"/>
<dbReference type="NCBIfam" id="TIGR00296">
    <property type="entry name" value="TIGR00296 family protein"/>
    <property type="match status" value="1"/>
</dbReference>
<dbReference type="InterPro" id="IPR036071">
    <property type="entry name" value="AMMECR1_dom_sf"/>
</dbReference>
<dbReference type="STRING" id="1603606.DSOUD_1622"/>
<dbReference type="KEGG" id="des:DSOUD_1622"/>
<dbReference type="PANTHER" id="PTHR13016">
    <property type="entry name" value="AMMECR1 HOMOLOG"/>
    <property type="match status" value="1"/>
</dbReference>
<dbReference type="RefSeq" id="WP_053550504.1">
    <property type="nucleotide sequence ID" value="NZ_CP010802.1"/>
</dbReference>
<evidence type="ECO:0000313" key="3">
    <source>
        <dbReference type="Proteomes" id="UP000057158"/>
    </source>
</evidence>